<proteinExistence type="predicted"/>
<keyword evidence="2" id="KW-0732">Signal</keyword>
<dbReference type="EMBL" id="BPEY01000002">
    <property type="protein sequence ID" value="GIU40444.1"/>
    <property type="molecule type" value="Genomic_DNA"/>
</dbReference>
<protein>
    <recommendedName>
        <fullName evidence="3">DUF3131 domain-containing protein</fullName>
    </recommendedName>
</protein>
<comment type="caution">
    <text evidence="4">The sequence shown here is derived from an EMBL/GenBank/DDBJ whole genome shotgun (WGS) entry which is preliminary data.</text>
</comment>
<evidence type="ECO:0000313" key="4">
    <source>
        <dbReference type="EMBL" id="GIU40444.1"/>
    </source>
</evidence>
<feature type="compositionally biased region" description="Basic and acidic residues" evidence="1">
    <location>
        <begin position="484"/>
        <end position="494"/>
    </location>
</feature>
<reference evidence="4" key="1">
    <citation type="submission" date="2021-05" db="EMBL/GenBank/DDBJ databases">
        <title>Molecular characterization for Shewanella algae harboring chromosomal blaOXA-55-like strains isolated from clinical and environment sample.</title>
        <authorList>
            <person name="Ohama Y."/>
            <person name="Aoki K."/>
            <person name="Harada S."/>
            <person name="Moriya K."/>
            <person name="Ishii Y."/>
            <person name="Tateda K."/>
        </authorList>
    </citation>
    <scope>NUCLEOTIDE SEQUENCE</scope>
    <source>
        <strain evidence="4">JCM 11563</strain>
    </source>
</reference>
<gene>
    <name evidence="4" type="ORF">TUM4438_01630</name>
</gene>
<dbReference type="RefSeq" id="WP_220778414.1">
    <property type="nucleotide sequence ID" value="NZ_BPEY01000002.1"/>
</dbReference>
<feature type="domain" description="DUF3131" evidence="3">
    <location>
        <begin position="105"/>
        <end position="454"/>
    </location>
</feature>
<dbReference type="InterPro" id="IPR021478">
    <property type="entry name" value="DUF3131"/>
</dbReference>
<feature type="signal peptide" evidence="2">
    <location>
        <begin position="1"/>
        <end position="25"/>
    </location>
</feature>
<feature type="compositionally biased region" description="Polar residues" evidence="1">
    <location>
        <begin position="472"/>
        <end position="483"/>
    </location>
</feature>
<evidence type="ECO:0000259" key="3">
    <source>
        <dbReference type="Pfam" id="PF11329"/>
    </source>
</evidence>
<sequence length="494" mass="55838">MGTWPKQVKYYPAVLLLLAVFQSFAQETSLAAPSQAISRNIKQSASLPPPNKIHFQRRAVIPTPALKAQQAKVAPSREITLPQANQTTTIPLNRHEKLLISKEKRYFDKSWNETTGLIDSVQGYSHTTMWDVASGVGGLLALEALGVNTQQQTDFRLEKMLKTLIKLPLYNQILPNRQYDTRTALPSGRMSNTPSNGNGWSALDLGRLYIWLEILKRHKPNLADNVEQLQSKWQLTRATKGGNLYGTKLTSTREYFRQEGRLGYLQYAATGFKLAGLNVDNAFKCNKLENVKLDDVSLLIDKGNLPFFTLDPYLLFAIEIGYQESCWDQLQQLYKLHKQQAQKTNKLTTYAEDSLSKSPWFLYNNIIFQGQAWLSVSHSGKPISYSQTFSNKAAFAMSVLFNEPYSEQLAQLVINNSARHSVIPTGLYADGKTNTAYNINTNSLILVSLWFKSRNRQAILLPITPIELQTETKTGTNTEIPKTSSRDTIKRERH</sequence>
<dbReference type="Gene3D" id="1.50.10.140">
    <property type="match status" value="1"/>
</dbReference>
<feature type="region of interest" description="Disordered" evidence="1">
    <location>
        <begin position="472"/>
        <end position="494"/>
    </location>
</feature>
<feature type="chain" id="PRO_5047007850" description="DUF3131 domain-containing protein" evidence="2">
    <location>
        <begin position="26"/>
        <end position="494"/>
    </location>
</feature>
<accession>A0ABQ4NZF4</accession>
<keyword evidence="5" id="KW-1185">Reference proteome</keyword>
<dbReference type="Pfam" id="PF11329">
    <property type="entry name" value="DUF3131"/>
    <property type="match status" value="1"/>
</dbReference>
<organism evidence="4 5">
    <name type="scientific">Shewanella sairae</name>
    <dbReference type="NCBI Taxonomy" id="190310"/>
    <lineage>
        <taxon>Bacteria</taxon>
        <taxon>Pseudomonadati</taxon>
        <taxon>Pseudomonadota</taxon>
        <taxon>Gammaproteobacteria</taxon>
        <taxon>Alteromonadales</taxon>
        <taxon>Shewanellaceae</taxon>
        <taxon>Shewanella</taxon>
    </lineage>
</organism>
<evidence type="ECO:0000256" key="1">
    <source>
        <dbReference type="SAM" id="MobiDB-lite"/>
    </source>
</evidence>
<name>A0ABQ4NZF4_9GAMM</name>
<evidence type="ECO:0000256" key="2">
    <source>
        <dbReference type="SAM" id="SignalP"/>
    </source>
</evidence>
<dbReference type="Proteomes" id="UP000887104">
    <property type="component" value="Unassembled WGS sequence"/>
</dbReference>
<evidence type="ECO:0000313" key="5">
    <source>
        <dbReference type="Proteomes" id="UP000887104"/>
    </source>
</evidence>